<keyword evidence="2 7" id="KW-0813">Transport</keyword>
<comment type="similarity">
    <text evidence="7">Belongs to the binding-protein-dependent transport system permease family.</text>
</comment>
<reference evidence="9 10" key="1">
    <citation type="submission" date="2020-11" db="EMBL/GenBank/DDBJ databases">
        <title>Description of Pontivivens ytuae sp. nov. isolated from deep sea sediment of Mariana Trench.</title>
        <authorList>
            <person name="Wang Z."/>
            <person name="Sun Q.-L."/>
            <person name="Xu X.-D."/>
            <person name="Tang Y.-Z."/>
            <person name="Zhang J."/>
        </authorList>
    </citation>
    <scope>NUCLEOTIDE SEQUENCE [LARGE SCALE GENOMIC DNA]</scope>
    <source>
        <strain evidence="9 10">MT2928</strain>
    </source>
</reference>
<dbReference type="GO" id="GO:0005886">
    <property type="term" value="C:plasma membrane"/>
    <property type="evidence" value="ECO:0007669"/>
    <property type="project" value="UniProtKB-SubCell"/>
</dbReference>
<evidence type="ECO:0000256" key="4">
    <source>
        <dbReference type="ARBA" id="ARBA00022692"/>
    </source>
</evidence>
<sequence length="274" mass="29228">MTRPPLTIRIAIAAIGLLILCAIFADLLAPHDYRAQNLLNRFAPPVFLGGDWAHPLGTDQLGRDLLSRLLKAAQISLGLAILGTIIGAVVGTALGLLAASLRGAVGEAVLMLVDVQAALPFMMIALAVLAFLGNSLILFVAVLGLYGWEVFARLARASALAAREQGYARAISAFGASEWHLYTRHILPNIAAILIVQITLNFPQTILVETSLSFLGLGIRPPLTSLGQILGEGRAYLLTAWWIAVLPGLVTVLATLSISLIGDWLRDEMDPSNR</sequence>
<evidence type="ECO:0000256" key="6">
    <source>
        <dbReference type="ARBA" id="ARBA00023136"/>
    </source>
</evidence>
<dbReference type="SUPFAM" id="SSF161098">
    <property type="entry name" value="MetI-like"/>
    <property type="match status" value="1"/>
</dbReference>
<dbReference type="Proteomes" id="UP000594800">
    <property type="component" value="Chromosome"/>
</dbReference>
<feature type="domain" description="ABC transmembrane type-1" evidence="8">
    <location>
        <begin position="73"/>
        <end position="262"/>
    </location>
</feature>
<evidence type="ECO:0000259" key="8">
    <source>
        <dbReference type="PROSITE" id="PS50928"/>
    </source>
</evidence>
<keyword evidence="4 7" id="KW-0812">Transmembrane</keyword>
<evidence type="ECO:0000313" key="10">
    <source>
        <dbReference type="Proteomes" id="UP000594800"/>
    </source>
</evidence>
<dbReference type="InterPro" id="IPR025966">
    <property type="entry name" value="OppC_N"/>
</dbReference>
<dbReference type="InterPro" id="IPR000515">
    <property type="entry name" value="MetI-like"/>
</dbReference>
<protein>
    <submittedName>
        <fullName evidence="9">ABC transporter permease</fullName>
    </submittedName>
</protein>
<comment type="subcellular location">
    <subcellularLocation>
        <location evidence="1 7">Cell membrane</location>
        <topology evidence="1 7">Multi-pass membrane protein</topology>
    </subcellularLocation>
</comment>
<dbReference type="GO" id="GO:0055085">
    <property type="term" value="P:transmembrane transport"/>
    <property type="evidence" value="ECO:0007669"/>
    <property type="project" value="InterPro"/>
</dbReference>
<dbReference type="AlphaFoldDB" id="A0A7S9LTE7"/>
<evidence type="ECO:0000256" key="1">
    <source>
        <dbReference type="ARBA" id="ARBA00004651"/>
    </source>
</evidence>
<feature type="transmembrane region" description="Helical" evidence="7">
    <location>
        <begin position="77"/>
        <end position="101"/>
    </location>
</feature>
<accession>A0A7S9LTE7</accession>
<dbReference type="CDD" id="cd06261">
    <property type="entry name" value="TM_PBP2"/>
    <property type="match status" value="1"/>
</dbReference>
<proteinExistence type="inferred from homology"/>
<name>A0A7S9LTE7_9RHOB</name>
<dbReference type="EMBL" id="CP064942">
    <property type="protein sequence ID" value="QPH54954.1"/>
    <property type="molecule type" value="Genomic_DNA"/>
</dbReference>
<dbReference type="Pfam" id="PF00528">
    <property type="entry name" value="BPD_transp_1"/>
    <property type="match status" value="1"/>
</dbReference>
<keyword evidence="6 7" id="KW-0472">Membrane</keyword>
<dbReference type="PROSITE" id="PS50928">
    <property type="entry name" value="ABC_TM1"/>
    <property type="match status" value="1"/>
</dbReference>
<keyword evidence="3" id="KW-1003">Cell membrane</keyword>
<feature type="transmembrane region" description="Helical" evidence="7">
    <location>
        <begin position="121"/>
        <end position="146"/>
    </location>
</feature>
<dbReference type="KEGG" id="poz:I0K15_04105"/>
<organism evidence="9 10">
    <name type="scientific">Pontivivens ytuae</name>
    <dbReference type="NCBI Taxonomy" id="2789856"/>
    <lineage>
        <taxon>Bacteria</taxon>
        <taxon>Pseudomonadati</taxon>
        <taxon>Pseudomonadota</taxon>
        <taxon>Alphaproteobacteria</taxon>
        <taxon>Rhodobacterales</taxon>
        <taxon>Paracoccaceae</taxon>
        <taxon>Pontivivens</taxon>
    </lineage>
</organism>
<dbReference type="Pfam" id="PF12911">
    <property type="entry name" value="OppC_N"/>
    <property type="match status" value="1"/>
</dbReference>
<feature type="transmembrane region" description="Helical" evidence="7">
    <location>
        <begin position="6"/>
        <end position="29"/>
    </location>
</feature>
<dbReference type="InterPro" id="IPR050366">
    <property type="entry name" value="BP-dependent_transpt_permease"/>
</dbReference>
<keyword evidence="10" id="KW-1185">Reference proteome</keyword>
<evidence type="ECO:0000256" key="2">
    <source>
        <dbReference type="ARBA" id="ARBA00022448"/>
    </source>
</evidence>
<keyword evidence="5 7" id="KW-1133">Transmembrane helix</keyword>
<dbReference type="InterPro" id="IPR035906">
    <property type="entry name" value="MetI-like_sf"/>
</dbReference>
<evidence type="ECO:0000313" key="9">
    <source>
        <dbReference type="EMBL" id="QPH54954.1"/>
    </source>
</evidence>
<dbReference type="PANTHER" id="PTHR43386">
    <property type="entry name" value="OLIGOPEPTIDE TRANSPORT SYSTEM PERMEASE PROTEIN APPC"/>
    <property type="match status" value="1"/>
</dbReference>
<gene>
    <name evidence="9" type="ORF">I0K15_04105</name>
</gene>
<feature type="transmembrane region" description="Helical" evidence="7">
    <location>
        <begin position="190"/>
        <end position="219"/>
    </location>
</feature>
<dbReference type="PANTHER" id="PTHR43386:SF25">
    <property type="entry name" value="PEPTIDE ABC TRANSPORTER PERMEASE PROTEIN"/>
    <property type="match status" value="1"/>
</dbReference>
<dbReference type="RefSeq" id="WP_196104154.1">
    <property type="nucleotide sequence ID" value="NZ_CP064942.1"/>
</dbReference>
<evidence type="ECO:0000256" key="5">
    <source>
        <dbReference type="ARBA" id="ARBA00022989"/>
    </source>
</evidence>
<evidence type="ECO:0000256" key="3">
    <source>
        <dbReference type="ARBA" id="ARBA00022475"/>
    </source>
</evidence>
<evidence type="ECO:0000256" key="7">
    <source>
        <dbReference type="RuleBase" id="RU363032"/>
    </source>
</evidence>
<feature type="transmembrane region" description="Helical" evidence="7">
    <location>
        <begin position="239"/>
        <end position="265"/>
    </location>
</feature>
<dbReference type="Gene3D" id="1.10.3720.10">
    <property type="entry name" value="MetI-like"/>
    <property type="match status" value="1"/>
</dbReference>